<evidence type="ECO:0000313" key="1">
    <source>
        <dbReference type="EMBL" id="KAK3266672.1"/>
    </source>
</evidence>
<dbReference type="Proteomes" id="UP001190700">
    <property type="component" value="Unassembled WGS sequence"/>
</dbReference>
<evidence type="ECO:0008006" key="3">
    <source>
        <dbReference type="Google" id="ProtNLM"/>
    </source>
</evidence>
<dbReference type="InterPro" id="IPR021109">
    <property type="entry name" value="Peptidase_aspartic_dom_sf"/>
</dbReference>
<evidence type="ECO:0000313" key="2">
    <source>
        <dbReference type="Proteomes" id="UP001190700"/>
    </source>
</evidence>
<dbReference type="EMBL" id="LGRX02012905">
    <property type="protein sequence ID" value="KAK3266672.1"/>
    <property type="molecule type" value="Genomic_DNA"/>
</dbReference>
<comment type="caution">
    <text evidence="1">The sequence shown here is derived from an EMBL/GenBank/DDBJ whole genome shotgun (WGS) entry which is preliminary data.</text>
</comment>
<sequence>MASAMRSLQLHPIYNKQGQSTLKGSCMAVKSQKCRNSFPIPRDKRVCRRDPCATAVYKVANDYGHTRAYQLKSIAILPVHSLISGRAHLPRVDFTMGSTTYDGASVAGVKGSSSPSCAGVNYALLPAFNPKRRSAMLFGSSLPFLSLLSQVAPAMAAEATMAPPLKQALREAGPVADLPMRRLQLPQQAVGRDYILIQIKIQGKGPYDFMLDSGLTGELITPHLRTTLGEAFGAADDTSVTGFAAGGVTSASTLVALSGATLCGGDFTRMDGSKADELDLPELRAFVTDFPQEHMDPAHDPVEGMLGMEVLSLFDVDFDFPAGRLRLWAPGTAARKAIQGGLVEVPAAVLNETGLLGIRLTSAQQLAGSQPIVGIIDCGSSFSVVNWAGAELLGLPPKGDRAAYSNSPTILGIGVDGRPQPLPTKEVRLTFSGQVLPKASTGGKLRFAPPPEFWQPWDPVQMAVGDLPAFSKLLGDGRSAFKGPAALIGLDVLAQRRVILETSTGSDRRRRLFVS</sequence>
<name>A0AAE0KZS6_9CHLO</name>
<reference evidence="1 2" key="1">
    <citation type="journal article" date="2015" name="Genome Biol. Evol.">
        <title>Comparative Genomics of a Bacterivorous Green Alga Reveals Evolutionary Causalities and Consequences of Phago-Mixotrophic Mode of Nutrition.</title>
        <authorList>
            <person name="Burns J.A."/>
            <person name="Paasch A."/>
            <person name="Narechania A."/>
            <person name="Kim E."/>
        </authorList>
    </citation>
    <scope>NUCLEOTIDE SEQUENCE [LARGE SCALE GENOMIC DNA]</scope>
    <source>
        <strain evidence="1 2">PLY_AMNH</strain>
    </source>
</reference>
<gene>
    <name evidence="1" type="ORF">CYMTET_24724</name>
</gene>
<proteinExistence type="predicted"/>
<dbReference type="Gene3D" id="2.40.70.10">
    <property type="entry name" value="Acid Proteases"/>
    <property type="match status" value="1"/>
</dbReference>
<organism evidence="1 2">
    <name type="scientific">Cymbomonas tetramitiformis</name>
    <dbReference type="NCBI Taxonomy" id="36881"/>
    <lineage>
        <taxon>Eukaryota</taxon>
        <taxon>Viridiplantae</taxon>
        <taxon>Chlorophyta</taxon>
        <taxon>Pyramimonadophyceae</taxon>
        <taxon>Pyramimonadales</taxon>
        <taxon>Pyramimonadaceae</taxon>
        <taxon>Cymbomonas</taxon>
    </lineage>
</organism>
<dbReference type="AlphaFoldDB" id="A0AAE0KZS6"/>
<protein>
    <recommendedName>
        <fullName evidence="3">Peptidase A2 domain-containing protein</fullName>
    </recommendedName>
</protein>
<accession>A0AAE0KZS6</accession>
<keyword evidence="2" id="KW-1185">Reference proteome</keyword>